<name>A0A5N6QG10_9ROSI</name>
<keyword evidence="2" id="KW-1185">Reference proteome</keyword>
<dbReference type="EMBL" id="CM017321">
    <property type="protein sequence ID" value="KAE7997401.1"/>
    <property type="molecule type" value="Genomic_DNA"/>
</dbReference>
<gene>
    <name evidence="1" type="ORF">FH972_002041</name>
</gene>
<evidence type="ECO:0000313" key="2">
    <source>
        <dbReference type="Proteomes" id="UP000327013"/>
    </source>
</evidence>
<reference evidence="1 2" key="1">
    <citation type="submission" date="2019-06" db="EMBL/GenBank/DDBJ databases">
        <title>A chromosomal-level reference genome of Carpinus fangiana (Coryloideae, Betulaceae).</title>
        <authorList>
            <person name="Yang X."/>
            <person name="Wang Z."/>
            <person name="Zhang L."/>
            <person name="Hao G."/>
            <person name="Liu J."/>
            <person name="Yang Y."/>
        </authorList>
    </citation>
    <scope>NUCLEOTIDE SEQUENCE [LARGE SCALE GENOMIC DNA]</scope>
    <source>
        <strain evidence="1">Cfa_2016G</strain>
        <tissue evidence="1">Leaf</tissue>
    </source>
</reference>
<sequence length="60" mass="6307">MVGGSKTYAKGLIAIDFLDRRASYAATGHITGFGLIFLRGARRAAKPPLLFLAGASRAGR</sequence>
<proteinExistence type="predicted"/>
<organism evidence="1 2">
    <name type="scientific">Carpinus fangiana</name>
    <dbReference type="NCBI Taxonomy" id="176857"/>
    <lineage>
        <taxon>Eukaryota</taxon>
        <taxon>Viridiplantae</taxon>
        <taxon>Streptophyta</taxon>
        <taxon>Embryophyta</taxon>
        <taxon>Tracheophyta</taxon>
        <taxon>Spermatophyta</taxon>
        <taxon>Magnoliopsida</taxon>
        <taxon>eudicotyledons</taxon>
        <taxon>Gunneridae</taxon>
        <taxon>Pentapetalae</taxon>
        <taxon>rosids</taxon>
        <taxon>fabids</taxon>
        <taxon>Fagales</taxon>
        <taxon>Betulaceae</taxon>
        <taxon>Carpinus</taxon>
    </lineage>
</organism>
<accession>A0A5N6QG10</accession>
<protein>
    <submittedName>
        <fullName evidence="1">Uncharacterized protein</fullName>
    </submittedName>
</protein>
<dbReference type="AlphaFoldDB" id="A0A5N6QG10"/>
<evidence type="ECO:0000313" key="1">
    <source>
        <dbReference type="EMBL" id="KAE7997401.1"/>
    </source>
</evidence>
<dbReference type="Proteomes" id="UP000327013">
    <property type="component" value="Chromosome 1"/>
</dbReference>